<protein>
    <submittedName>
        <fullName evidence="1">Uncharacterized protein</fullName>
    </submittedName>
</protein>
<reference evidence="1" key="1">
    <citation type="submission" date="2020-01" db="EMBL/GenBank/DDBJ databases">
        <authorList>
            <person name="Meier V. D."/>
            <person name="Meier V D."/>
        </authorList>
    </citation>
    <scope>NUCLEOTIDE SEQUENCE</scope>
    <source>
        <strain evidence="1">HLG_WM_MAG_02</strain>
    </source>
</reference>
<proteinExistence type="predicted"/>
<dbReference type="AlphaFoldDB" id="A0A6S6T321"/>
<sequence length="153" mass="17385">MQKKITLKMFILKMLLINMFLTGSLFSASLSSAEITRMVSEIKKERKGIDLLTLQSTENPFRIRIAAKKEEVVEVNGTIEIIPVVVEVVYTLKAILNKAAFIDKKWYKLGDSIGDYKVSHISSSSVVLKNESTTRILSLEKKKNQFIKLNRGY</sequence>
<dbReference type="EMBL" id="CACVAZ010000057">
    <property type="protein sequence ID" value="CAA6809276.1"/>
    <property type="molecule type" value="Genomic_DNA"/>
</dbReference>
<gene>
    <name evidence="1" type="ORF">HELGO_WM37238</name>
</gene>
<evidence type="ECO:0000313" key="1">
    <source>
        <dbReference type="EMBL" id="CAA6809276.1"/>
    </source>
</evidence>
<accession>A0A6S6T321</accession>
<organism evidence="1">
    <name type="scientific">uncultured Sulfurovum sp</name>
    <dbReference type="NCBI Taxonomy" id="269237"/>
    <lineage>
        <taxon>Bacteria</taxon>
        <taxon>Pseudomonadati</taxon>
        <taxon>Campylobacterota</taxon>
        <taxon>Epsilonproteobacteria</taxon>
        <taxon>Campylobacterales</taxon>
        <taxon>Sulfurovaceae</taxon>
        <taxon>Sulfurovum</taxon>
        <taxon>environmental samples</taxon>
    </lineage>
</organism>
<name>A0A6S6T321_9BACT</name>